<dbReference type="PROSITE" id="PS00409">
    <property type="entry name" value="PROKAR_NTER_METHYL"/>
    <property type="match status" value="1"/>
</dbReference>
<dbReference type="GO" id="GO:0007155">
    <property type="term" value="P:cell adhesion"/>
    <property type="evidence" value="ECO:0007669"/>
    <property type="project" value="InterPro"/>
</dbReference>
<dbReference type="Gene3D" id="3.30.700.10">
    <property type="entry name" value="Glycoprotein, Type 4 Pilin"/>
    <property type="match status" value="1"/>
</dbReference>
<evidence type="ECO:0000256" key="1">
    <source>
        <dbReference type="ARBA" id="ARBA00005233"/>
    </source>
</evidence>
<dbReference type="InterPro" id="IPR001082">
    <property type="entry name" value="Pilin"/>
</dbReference>
<dbReference type="NCBIfam" id="TIGR02532">
    <property type="entry name" value="IV_pilin_GFxxxE"/>
    <property type="match status" value="1"/>
</dbReference>
<dbReference type="GO" id="GO:0015627">
    <property type="term" value="C:type II protein secretion system complex"/>
    <property type="evidence" value="ECO:0007669"/>
    <property type="project" value="InterPro"/>
</dbReference>
<feature type="transmembrane region" description="Helical" evidence="5">
    <location>
        <begin position="20"/>
        <end position="40"/>
    </location>
</feature>
<evidence type="ECO:0000256" key="5">
    <source>
        <dbReference type="SAM" id="Phobius"/>
    </source>
</evidence>
<dbReference type="eggNOG" id="COG4969">
    <property type="taxonomic scope" value="Bacteria"/>
</dbReference>
<accession>A4YAZ9</accession>
<name>A4YAZ9_SHEPC</name>
<dbReference type="InterPro" id="IPR012902">
    <property type="entry name" value="N_methyl_site"/>
</dbReference>
<dbReference type="Pfam" id="PF07963">
    <property type="entry name" value="N_methyl"/>
    <property type="match status" value="1"/>
</dbReference>
<sequence precursor="true">MKGLTLKTGLNHKAKGFTLIELMIVVAIIGILAAIALPAYQDYTIKSQINGGLSEVSALKNSFEVAVLDDTDPSLTATAKGYLGQQAETGTYCNLAVTARTDIECTLKGGNADKVNGKKITLSRTADGVWSCKSDVDEKFLPKGCTTA</sequence>
<dbReference type="GO" id="GO:0009289">
    <property type="term" value="C:pilus"/>
    <property type="evidence" value="ECO:0007669"/>
    <property type="project" value="InterPro"/>
</dbReference>
<proteinExistence type="inferred from homology"/>
<dbReference type="STRING" id="319224.Sputcn32_3422"/>
<evidence type="ECO:0000256" key="2">
    <source>
        <dbReference type="ARBA" id="ARBA00011156"/>
    </source>
</evidence>
<dbReference type="PRINTS" id="PR00813">
    <property type="entry name" value="BCTERIALGSPG"/>
</dbReference>
<dbReference type="Pfam" id="PF00114">
    <property type="entry name" value="Pilin"/>
    <property type="match status" value="1"/>
</dbReference>
<organism evidence="6">
    <name type="scientific">Shewanella putrefaciens (strain CN-32 / ATCC BAA-453)</name>
    <dbReference type="NCBI Taxonomy" id="319224"/>
    <lineage>
        <taxon>Bacteria</taxon>
        <taxon>Pseudomonadati</taxon>
        <taxon>Pseudomonadota</taxon>
        <taxon>Gammaproteobacteria</taxon>
        <taxon>Alteromonadales</taxon>
        <taxon>Shewanellaceae</taxon>
        <taxon>Shewanella</taxon>
    </lineage>
</organism>
<evidence type="ECO:0000313" key="6">
    <source>
        <dbReference type="EMBL" id="ABP77132.1"/>
    </source>
</evidence>
<gene>
    <name evidence="6" type="ordered locus">Sputcn32_3422</name>
</gene>
<dbReference type="GO" id="GO:0015628">
    <property type="term" value="P:protein secretion by the type II secretion system"/>
    <property type="evidence" value="ECO:0007669"/>
    <property type="project" value="InterPro"/>
</dbReference>
<keyword evidence="5" id="KW-1133">Transmembrane helix</keyword>
<dbReference type="InterPro" id="IPR000983">
    <property type="entry name" value="Bac_GSPG_pilin"/>
</dbReference>
<reference evidence="6" key="1">
    <citation type="submission" date="2007-04" db="EMBL/GenBank/DDBJ databases">
        <title>Complete sequence of Shewanella putrefaciens CN-32.</title>
        <authorList>
            <consortium name="US DOE Joint Genome Institute"/>
            <person name="Copeland A."/>
            <person name="Lucas S."/>
            <person name="Lapidus A."/>
            <person name="Barry K."/>
            <person name="Detter J.C."/>
            <person name="Glavina del Rio T."/>
            <person name="Hammon N."/>
            <person name="Israni S."/>
            <person name="Dalin E."/>
            <person name="Tice H."/>
            <person name="Pitluck S."/>
            <person name="Chain P."/>
            <person name="Malfatti S."/>
            <person name="Shin M."/>
            <person name="Vergez L."/>
            <person name="Schmutz J."/>
            <person name="Larimer F."/>
            <person name="Land M."/>
            <person name="Hauser L."/>
            <person name="Kyrpides N."/>
            <person name="Mikhailova N."/>
            <person name="Romine M.F."/>
            <person name="Fredrickson J."/>
            <person name="Tiedje J."/>
            <person name="Richardson P."/>
        </authorList>
    </citation>
    <scope>NUCLEOTIDE SEQUENCE [LARGE SCALE GENOMIC DNA]</scope>
    <source>
        <strain evidence="6">CN-32</strain>
    </source>
</reference>
<dbReference type="InterPro" id="IPR045584">
    <property type="entry name" value="Pilin-like"/>
</dbReference>
<keyword evidence="3" id="KW-0488">Methylation</keyword>
<dbReference type="EMBL" id="CP000681">
    <property type="protein sequence ID" value="ABP77132.1"/>
    <property type="molecule type" value="Genomic_DNA"/>
</dbReference>
<comment type="similarity">
    <text evidence="1 4">Belongs to the N-Me-Phe pilin family.</text>
</comment>
<keyword evidence="4" id="KW-0281">Fimbrium</keyword>
<protein>
    <submittedName>
        <fullName evidence="6">Fimbrial protein pilin</fullName>
    </submittedName>
</protein>
<dbReference type="PANTHER" id="PTHR30093">
    <property type="entry name" value="GENERAL SECRETION PATHWAY PROTEIN G"/>
    <property type="match status" value="1"/>
</dbReference>
<dbReference type="SUPFAM" id="SSF54523">
    <property type="entry name" value="Pili subunits"/>
    <property type="match status" value="1"/>
</dbReference>
<dbReference type="AlphaFoldDB" id="A4YAZ9"/>
<keyword evidence="5" id="KW-0812">Transmembrane</keyword>
<evidence type="ECO:0000256" key="3">
    <source>
        <dbReference type="ARBA" id="ARBA00022481"/>
    </source>
</evidence>
<keyword evidence="5" id="KW-0472">Membrane</keyword>
<dbReference type="PANTHER" id="PTHR30093:SF34">
    <property type="entry name" value="PREPILIN PEPTIDASE-DEPENDENT PROTEIN D"/>
    <property type="match status" value="1"/>
</dbReference>
<dbReference type="HOGENOM" id="CLU_091705_4_2_6"/>
<comment type="subunit">
    <text evidence="2">The pili are polar flexible filaments of about 5.4 nanometers diameter and 2.5 micrometers average length; they consist of only a single polypeptide chain arranged in a helical configuration of five subunits per turn in the assembled pilus.</text>
</comment>
<evidence type="ECO:0000256" key="4">
    <source>
        <dbReference type="RuleBase" id="RU000389"/>
    </source>
</evidence>
<dbReference type="KEGG" id="spc:Sputcn32_3422"/>